<evidence type="ECO:0000313" key="1">
    <source>
        <dbReference type="EMBL" id="ELA24184.1"/>
    </source>
</evidence>
<organism evidence="1">
    <name type="scientific">Colletotrichum fructicola (strain Nara gc5)</name>
    <name type="common">Anthracnose fungus</name>
    <name type="synonym">Colletotrichum gloeosporioides (strain Nara gc5)</name>
    <dbReference type="NCBI Taxonomy" id="1213859"/>
    <lineage>
        <taxon>Eukaryota</taxon>
        <taxon>Fungi</taxon>
        <taxon>Dikarya</taxon>
        <taxon>Ascomycota</taxon>
        <taxon>Pezizomycotina</taxon>
        <taxon>Sordariomycetes</taxon>
        <taxon>Hypocreomycetidae</taxon>
        <taxon>Glomerellales</taxon>
        <taxon>Glomerellaceae</taxon>
        <taxon>Colletotrichum</taxon>
        <taxon>Colletotrichum gloeosporioides species complex</taxon>
    </lineage>
</organism>
<proteinExistence type="predicted"/>
<feature type="non-terminal residue" evidence="1">
    <location>
        <position position="102"/>
    </location>
</feature>
<dbReference type="AlphaFoldDB" id="L2FCS3"/>
<accession>L2FCS3</accession>
<name>L2FCS3_COLFN</name>
<sequence>MATGSAHLRQGGSDVDLIYHRKLLQPDLELFVYEEDDLRLLEDAVYCGNILMSNAPNPVKALEPRQSANGEFFAATVSNQAGLIIDRGLRQFLVLIFDAAFY</sequence>
<protein>
    <submittedName>
        <fullName evidence="1">Uncharacterized protein</fullName>
    </submittedName>
</protein>
<dbReference type="EMBL" id="KB021291">
    <property type="protein sequence ID" value="ELA24184.1"/>
    <property type="molecule type" value="Genomic_DNA"/>
</dbReference>
<reference evidence="1" key="1">
    <citation type="submission" date="2012-08" db="EMBL/GenBank/DDBJ databases">
        <title>Genome analysis of Colletotrichum orbiculare and Colletotrichum fructicola.</title>
        <authorList>
            <person name="Gan P.H.P."/>
            <person name="Ikeda K."/>
            <person name="Irieda H."/>
            <person name="Narusaka M."/>
            <person name="O'Connell R.J."/>
            <person name="Narusaka Y."/>
            <person name="Takano Y."/>
            <person name="Kubo Y."/>
            <person name="Shirasu K."/>
        </authorList>
    </citation>
    <scope>NUCLEOTIDE SEQUENCE</scope>
    <source>
        <strain evidence="1">Nara gc5</strain>
    </source>
</reference>
<dbReference type="HOGENOM" id="CLU_2284046_0_0_1"/>
<gene>
    <name evidence="1" type="ORF">CGGC5_2253</name>
</gene>